<proteinExistence type="predicted"/>
<evidence type="ECO:0000313" key="2">
    <source>
        <dbReference type="EMBL" id="QJA57025.1"/>
    </source>
</evidence>
<dbReference type="EMBL" id="MT142282">
    <property type="protein sequence ID" value="QJA77421.1"/>
    <property type="molecule type" value="Genomic_DNA"/>
</dbReference>
<accession>A0A6H1ZN21</accession>
<reference evidence="1" key="1">
    <citation type="submission" date="2020-03" db="EMBL/GenBank/DDBJ databases">
        <title>The deep terrestrial virosphere.</title>
        <authorList>
            <person name="Holmfeldt K."/>
            <person name="Nilsson E."/>
            <person name="Simone D."/>
            <person name="Lopez-Fernandez M."/>
            <person name="Wu X."/>
            <person name="de Brujin I."/>
            <person name="Lundin D."/>
            <person name="Andersson A."/>
            <person name="Bertilsson S."/>
            <person name="Dopson M."/>
        </authorList>
    </citation>
    <scope>NUCLEOTIDE SEQUENCE</scope>
    <source>
        <strain evidence="3">MM415A01303</strain>
        <strain evidence="2">MM415B01738</strain>
        <strain evidence="1">TM448A01162</strain>
        <strain evidence="4">TM448B01279</strain>
    </source>
</reference>
<evidence type="ECO:0000313" key="3">
    <source>
        <dbReference type="EMBL" id="QJA77421.1"/>
    </source>
</evidence>
<evidence type="ECO:0000313" key="4">
    <source>
        <dbReference type="EMBL" id="QJH98384.1"/>
    </source>
</evidence>
<name>A0A6H1ZN21_9ZZZZ</name>
<dbReference type="AlphaFoldDB" id="A0A6H1ZN21"/>
<organism evidence="1">
    <name type="scientific">viral metagenome</name>
    <dbReference type="NCBI Taxonomy" id="1070528"/>
    <lineage>
        <taxon>unclassified sequences</taxon>
        <taxon>metagenomes</taxon>
        <taxon>organismal metagenomes</taxon>
    </lineage>
</organism>
<dbReference type="EMBL" id="MT141250">
    <property type="protein sequence ID" value="QJA57025.1"/>
    <property type="molecule type" value="Genomic_DNA"/>
</dbReference>
<dbReference type="EMBL" id="MT144730">
    <property type="protein sequence ID" value="QJH98384.1"/>
    <property type="molecule type" value="Genomic_DNA"/>
</dbReference>
<dbReference type="EMBL" id="MT144104">
    <property type="protein sequence ID" value="QJA48821.1"/>
    <property type="molecule type" value="Genomic_DNA"/>
</dbReference>
<gene>
    <name evidence="3" type="ORF">MM415A01303_0013</name>
    <name evidence="2" type="ORF">MM415B01738_0009</name>
    <name evidence="1" type="ORF">TM448A01162_0013</name>
    <name evidence="4" type="ORF">TM448B01279_0008</name>
</gene>
<protein>
    <submittedName>
        <fullName evidence="1">Uncharacterized protein</fullName>
    </submittedName>
</protein>
<sequence length="156" mass="17079">MKNSFVKTFLLLIIFLFAAMLTAQTTTDNLTIKDGSDFLFTYTSLTLDSAETVYSQPFGLADYNDTAISTSPVYFGYKLAAADSHSVSIYWFVNYINPATNAYWIVADTLATITSATLAKSTANLNSVKAPWNKLKIVNNSGYPATTLYFGGVKSK</sequence>
<evidence type="ECO:0000313" key="1">
    <source>
        <dbReference type="EMBL" id="QJA48821.1"/>
    </source>
</evidence>